<evidence type="ECO:0000256" key="2">
    <source>
        <dbReference type="ARBA" id="ARBA00004319"/>
    </source>
</evidence>
<comment type="catalytic activity">
    <reaction evidence="1">
        <text>Catalyzes the rearrangement of -S-S- bonds in proteins.</text>
        <dbReference type="EC" id="5.3.4.1"/>
    </reaction>
</comment>
<reference evidence="15" key="1">
    <citation type="submission" date="2022-11" db="UniProtKB">
        <authorList>
            <consortium name="WormBaseParasite"/>
        </authorList>
    </citation>
    <scope>IDENTIFICATION</scope>
</reference>
<dbReference type="PANTHER" id="PTHR18929">
    <property type="entry name" value="PROTEIN DISULFIDE ISOMERASE"/>
    <property type="match status" value="1"/>
</dbReference>
<evidence type="ECO:0000256" key="12">
    <source>
        <dbReference type="SAM" id="SignalP"/>
    </source>
</evidence>
<dbReference type="FunFam" id="3.40.30.10:FF:000042">
    <property type="entry name" value="protein disulfide-isomerase A2"/>
    <property type="match status" value="1"/>
</dbReference>
<keyword evidence="6" id="KW-0677">Repeat</keyword>
<dbReference type="Pfam" id="PF00085">
    <property type="entry name" value="Thioredoxin"/>
    <property type="match status" value="1"/>
</dbReference>
<evidence type="ECO:0000256" key="6">
    <source>
        <dbReference type="ARBA" id="ARBA00022737"/>
    </source>
</evidence>
<comment type="subcellular location">
    <subcellularLocation>
        <location evidence="2">Endoplasmic reticulum lumen</location>
    </subcellularLocation>
</comment>
<evidence type="ECO:0000256" key="3">
    <source>
        <dbReference type="ARBA" id="ARBA00006347"/>
    </source>
</evidence>
<dbReference type="GO" id="GO:0005788">
    <property type="term" value="C:endoplasmic reticulum lumen"/>
    <property type="evidence" value="ECO:0007669"/>
    <property type="project" value="UniProtKB-SubCell"/>
</dbReference>
<feature type="signal peptide" evidence="12">
    <location>
        <begin position="1"/>
        <end position="19"/>
    </location>
</feature>
<feature type="domain" description="Thioredoxin" evidence="13">
    <location>
        <begin position="6"/>
        <end position="134"/>
    </location>
</feature>
<dbReference type="PRINTS" id="PR00421">
    <property type="entry name" value="THIOREDOXIN"/>
</dbReference>
<evidence type="ECO:0000313" key="14">
    <source>
        <dbReference type="Proteomes" id="UP000887565"/>
    </source>
</evidence>
<dbReference type="GO" id="GO:0006457">
    <property type="term" value="P:protein folding"/>
    <property type="evidence" value="ECO:0007669"/>
    <property type="project" value="TreeGrafter"/>
</dbReference>
<dbReference type="Pfam" id="PF13848">
    <property type="entry name" value="Thioredoxin_6"/>
    <property type="match status" value="1"/>
</dbReference>
<evidence type="ECO:0000256" key="11">
    <source>
        <dbReference type="RuleBase" id="RU004208"/>
    </source>
</evidence>
<comment type="similarity">
    <text evidence="3 11">Belongs to the protein disulfide isomerase family.</text>
</comment>
<dbReference type="Proteomes" id="UP000887565">
    <property type="component" value="Unplaced"/>
</dbReference>
<keyword evidence="7" id="KW-0256">Endoplasmic reticulum</keyword>
<keyword evidence="9" id="KW-0413">Isomerase</keyword>
<dbReference type="FunFam" id="3.40.30.10:FF:000023">
    <property type="entry name" value="Protein disulfide-isomerase"/>
    <property type="match status" value="1"/>
</dbReference>
<dbReference type="OMA" id="KIATRRT"/>
<dbReference type="PROSITE" id="PS00194">
    <property type="entry name" value="THIOREDOXIN_1"/>
    <property type="match status" value="1"/>
</dbReference>
<organism evidence="14 15">
    <name type="scientific">Romanomermis culicivorax</name>
    <name type="common">Nematode worm</name>
    <dbReference type="NCBI Taxonomy" id="13658"/>
    <lineage>
        <taxon>Eukaryota</taxon>
        <taxon>Metazoa</taxon>
        <taxon>Ecdysozoa</taxon>
        <taxon>Nematoda</taxon>
        <taxon>Enoplea</taxon>
        <taxon>Dorylaimia</taxon>
        <taxon>Mermithida</taxon>
        <taxon>Mermithoidea</taxon>
        <taxon>Mermithidae</taxon>
        <taxon>Romanomermis</taxon>
    </lineage>
</organism>
<evidence type="ECO:0000256" key="8">
    <source>
        <dbReference type="ARBA" id="ARBA00023157"/>
    </source>
</evidence>
<dbReference type="InterPro" id="IPR013766">
    <property type="entry name" value="Thioredoxin_domain"/>
</dbReference>
<dbReference type="PANTHER" id="PTHR18929:SF240">
    <property type="entry name" value="PROTEIN DISULFIDE-ISOMERASE"/>
    <property type="match status" value="1"/>
</dbReference>
<accession>A0A915KFQ2</accession>
<evidence type="ECO:0000256" key="9">
    <source>
        <dbReference type="ARBA" id="ARBA00023235"/>
    </source>
</evidence>
<dbReference type="NCBIfam" id="TIGR01126">
    <property type="entry name" value="pdi_dom"/>
    <property type="match status" value="1"/>
</dbReference>
<dbReference type="InterPro" id="IPR005788">
    <property type="entry name" value="PDI_thioredoxin-like_dom"/>
</dbReference>
<dbReference type="AlphaFoldDB" id="A0A915KFQ2"/>
<evidence type="ECO:0000313" key="15">
    <source>
        <dbReference type="WBParaSite" id="nRc.2.0.1.t36816-RA"/>
    </source>
</evidence>
<dbReference type="InterPro" id="IPR017937">
    <property type="entry name" value="Thioredoxin_CS"/>
</dbReference>
<dbReference type="SUPFAM" id="SSF52833">
    <property type="entry name" value="Thioredoxin-like"/>
    <property type="match status" value="3"/>
</dbReference>
<evidence type="ECO:0000256" key="5">
    <source>
        <dbReference type="ARBA" id="ARBA00022729"/>
    </source>
</evidence>
<dbReference type="PROSITE" id="PS51352">
    <property type="entry name" value="THIOREDOXIN_2"/>
    <property type="match status" value="1"/>
</dbReference>
<keyword evidence="8" id="KW-1015">Disulfide bond</keyword>
<dbReference type="CDD" id="cd02961">
    <property type="entry name" value="PDI_a_family"/>
    <property type="match status" value="1"/>
</dbReference>
<name>A0A915KFQ2_ROMCU</name>
<keyword evidence="10" id="KW-0676">Redox-active center</keyword>
<feature type="chain" id="PRO_5037596483" description="protein disulfide-isomerase" evidence="12">
    <location>
        <begin position="20"/>
        <end position="316"/>
    </location>
</feature>
<keyword evidence="14" id="KW-1185">Reference proteome</keyword>
<evidence type="ECO:0000259" key="13">
    <source>
        <dbReference type="PROSITE" id="PS51352"/>
    </source>
</evidence>
<dbReference type="CDD" id="cd02982">
    <property type="entry name" value="PDI_b'_family"/>
    <property type="match status" value="1"/>
</dbReference>
<keyword evidence="5 12" id="KW-0732">Signal</keyword>
<dbReference type="WBParaSite" id="nRc.2.0.1.t36816-RA">
    <property type="protein sequence ID" value="nRc.2.0.1.t36816-RA"/>
    <property type="gene ID" value="nRc.2.0.1.g36816"/>
</dbReference>
<dbReference type="EC" id="5.3.4.1" evidence="4"/>
<evidence type="ECO:0000256" key="7">
    <source>
        <dbReference type="ARBA" id="ARBA00022824"/>
    </source>
</evidence>
<dbReference type="Gene3D" id="3.40.30.10">
    <property type="entry name" value="Glutaredoxin"/>
    <property type="match status" value="3"/>
</dbReference>
<dbReference type="GO" id="GO:0003756">
    <property type="term" value="F:protein disulfide isomerase activity"/>
    <property type="evidence" value="ECO:0007669"/>
    <property type="project" value="UniProtKB-EC"/>
</dbReference>
<dbReference type="GO" id="GO:0003810">
    <property type="term" value="F:protein-glutamine gamma-glutamyltransferase activity"/>
    <property type="evidence" value="ECO:0007669"/>
    <property type="project" value="UniProtKB-ARBA"/>
</dbReference>
<dbReference type="CDD" id="cd02981">
    <property type="entry name" value="PDI_b_family"/>
    <property type="match status" value="1"/>
</dbReference>
<evidence type="ECO:0000256" key="4">
    <source>
        <dbReference type="ARBA" id="ARBA00012723"/>
    </source>
</evidence>
<sequence length="316" mass="35619">MSVAFFTIVVAALTASLNAESAETEKDHVLVLTDKNFDDAIKEHEFILVEFYAPWCGHCKALAPEYSKAAKQLMEENSEIKLAKCDATENQDLASKHGVKGYPTLKFFRSGEPIEYSGGRDAAGIVQWVNKKTQPAYKVLESADDAKKFQEQHSVTILGFFKDTSSEKASLFKQLATKIDDLVFAMVTDEKVYKNYEMSADGILMLKKFDEGRMIYNGEYESNALESWLHVNSLPLVSDFSQETAGKLFGGEIKSHHLLFVSKQSDDYLTLMDAFKKSAEKFRGKVIFVSINVDVEDNLRIMEFFGMKKEEVPSTR</sequence>
<evidence type="ECO:0000256" key="10">
    <source>
        <dbReference type="ARBA" id="ARBA00023284"/>
    </source>
</evidence>
<proteinExistence type="inferred from homology"/>
<dbReference type="InterPro" id="IPR036249">
    <property type="entry name" value="Thioredoxin-like_sf"/>
</dbReference>
<evidence type="ECO:0000256" key="1">
    <source>
        <dbReference type="ARBA" id="ARBA00001182"/>
    </source>
</evidence>
<dbReference type="GO" id="GO:0034976">
    <property type="term" value="P:response to endoplasmic reticulum stress"/>
    <property type="evidence" value="ECO:0007669"/>
    <property type="project" value="TreeGrafter"/>
</dbReference>
<protein>
    <recommendedName>
        <fullName evidence="4">protein disulfide-isomerase</fullName>
        <ecNumber evidence="4">5.3.4.1</ecNumber>
    </recommendedName>
</protein>